<evidence type="ECO:0000313" key="3">
    <source>
        <dbReference type="Proteomes" id="UP000010552"/>
    </source>
</evidence>
<evidence type="ECO:0000256" key="1">
    <source>
        <dbReference type="SAM" id="MobiDB-lite"/>
    </source>
</evidence>
<reference evidence="3" key="1">
    <citation type="journal article" date="2013" name="Science">
        <title>Comparative analysis of bat genomes provides insight into the evolution of flight and immunity.</title>
        <authorList>
            <person name="Zhang G."/>
            <person name="Cowled C."/>
            <person name="Shi Z."/>
            <person name="Huang Z."/>
            <person name="Bishop-Lilly K.A."/>
            <person name="Fang X."/>
            <person name="Wynne J.W."/>
            <person name="Xiong Z."/>
            <person name="Baker M.L."/>
            <person name="Zhao W."/>
            <person name="Tachedjian M."/>
            <person name="Zhu Y."/>
            <person name="Zhou P."/>
            <person name="Jiang X."/>
            <person name="Ng J."/>
            <person name="Yang L."/>
            <person name="Wu L."/>
            <person name="Xiao J."/>
            <person name="Feng Y."/>
            <person name="Chen Y."/>
            <person name="Sun X."/>
            <person name="Zhang Y."/>
            <person name="Marsh G.A."/>
            <person name="Crameri G."/>
            <person name="Broder C.C."/>
            <person name="Frey K.G."/>
            <person name="Wang L.F."/>
            <person name="Wang J."/>
        </authorList>
    </citation>
    <scope>NUCLEOTIDE SEQUENCE [LARGE SCALE GENOMIC DNA]</scope>
</reference>
<dbReference type="AlphaFoldDB" id="L5KJI1"/>
<feature type="compositionally biased region" description="Low complexity" evidence="1">
    <location>
        <begin position="62"/>
        <end position="76"/>
    </location>
</feature>
<feature type="compositionally biased region" description="Polar residues" evidence="1">
    <location>
        <begin position="41"/>
        <end position="59"/>
    </location>
</feature>
<sequence>MICDPPLPRWLRPYASRFPSRRVNLCTQERAAAPSCEEQQRGAQSTSASKMGQQRSSPNQLPPAASAAATMATVVSRVFSKASREDRAPRKRKSPGSRSGVEYVFQSTPHHVGVANTVGLPWTV</sequence>
<dbReference type="Proteomes" id="UP000010552">
    <property type="component" value="Unassembled WGS sequence"/>
</dbReference>
<proteinExistence type="predicted"/>
<dbReference type="EMBL" id="KB030715">
    <property type="protein sequence ID" value="ELK10693.1"/>
    <property type="molecule type" value="Genomic_DNA"/>
</dbReference>
<dbReference type="InParanoid" id="L5KJI1"/>
<organism evidence="2 3">
    <name type="scientific">Pteropus alecto</name>
    <name type="common">Black flying fox</name>
    <dbReference type="NCBI Taxonomy" id="9402"/>
    <lineage>
        <taxon>Eukaryota</taxon>
        <taxon>Metazoa</taxon>
        <taxon>Chordata</taxon>
        <taxon>Craniata</taxon>
        <taxon>Vertebrata</taxon>
        <taxon>Euteleostomi</taxon>
        <taxon>Mammalia</taxon>
        <taxon>Eutheria</taxon>
        <taxon>Laurasiatheria</taxon>
        <taxon>Chiroptera</taxon>
        <taxon>Yinpterochiroptera</taxon>
        <taxon>Pteropodoidea</taxon>
        <taxon>Pteropodidae</taxon>
        <taxon>Pteropodinae</taxon>
        <taxon>Pteropus</taxon>
    </lineage>
</organism>
<evidence type="ECO:0000313" key="2">
    <source>
        <dbReference type="EMBL" id="ELK10693.1"/>
    </source>
</evidence>
<keyword evidence="3" id="KW-1185">Reference proteome</keyword>
<name>L5KJI1_PTEAL</name>
<gene>
    <name evidence="2" type="ORF">PAL_GLEAN10011592</name>
</gene>
<accession>L5KJI1</accession>
<protein>
    <submittedName>
        <fullName evidence="2">Uncharacterized protein</fullName>
    </submittedName>
</protein>
<feature type="region of interest" description="Disordered" evidence="1">
    <location>
        <begin position="31"/>
        <end position="104"/>
    </location>
</feature>